<reference evidence="3" key="1">
    <citation type="journal article" date="2019" name="PLoS Negl. Trop. Dis.">
        <title>Revisiting the worldwide diversity of Leptospira species in the environment.</title>
        <authorList>
            <person name="Vincent A.T."/>
            <person name="Schiettekatte O."/>
            <person name="Bourhy P."/>
            <person name="Veyrier F.J."/>
            <person name="Picardeau M."/>
        </authorList>
    </citation>
    <scope>NUCLEOTIDE SEQUENCE [LARGE SCALE GENOMIC DNA]</scope>
    <source>
        <strain evidence="3">201702455</strain>
    </source>
</reference>
<dbReference type="CDD" id="cd07983">
    <property type="entry name" value="LPLAT_DUF374-like"/>
    <property type="match status" value="1"/>
</dbReference>
<dbReference type="InterPro" id="IPR007172">
    <property type="entry name" value="DUF374"/>
</dbReference>
<feature type="domain" description="DUF374" evidence="2">
    <location>
        <begin position="71"/>
        <end position="139"/>
    </location>
</feature>
<evidence type="ECO:0000259" key="2">
    <source>
        <dbReference type="Pfam" id="PF04028"/>
    </source>
</evidence>
<dbReference type="RefSeq" id="WP_135650332.1">
    <property type="nucleotide sequence ID" value="NZ_RQGF01000028.1"/>
</dbReference>
<dbReference type="Pfam" id="PF04028">
    <property type="entry name" value="DUF374"/>
    <property type="match status" value="1"/>
</dbReference>
<feature type="coiled-coil region" evidence="1">
    <location>
        <begin position="200"/>
        <end position="233"/>
    </location>
</feature>
<name>A0A4R9K6U2_9LEPT</name>
<evidence type="ECO:0000313" key="4">
    <source>
        <dbReference type="Proteomes" id="UP000297762"/>
    </source>
</evidence>
<dbReference type="Proteomes" id="UP000297762">
    <property type="component" value="Unassembled WGS sequence"/>
</dbReference>
<proteinExistence type="predicted"/>
<organism evidence="3 4">
    <name type="scientific">Leptospira sarikeiensis</name>
    <dbReference type="NCBI Taxonomy" id="2484943"/>
    <lineage>
        <taxon>Bacteria</taxon>
        <taxon>Pseudomonadati</taxon>
        <taxon>Spirochaetota</taxon>
        <taxon>Spirochaetia</taxon>
        <taxon>Leptospirales</taxon>
        <taxon>Leptospiraceae</taxon>
        <taxon>Leptospira</taxon>
    </lineage>
</organism>
<dbReference type="EMBL" id="RQGF01000028">
    <property type="protein sequence ID" value="TGL60981.1"/>
    <property type="molecule type" value="Genomic_DNA"/>
</dbReference>
<keyword evidence="4" id="KW-1185">Reference proteome</keyword>
<accession>A0A4R9K6U2</accession>
<comment type="caution">
    <text evidence="3">The sequence shown here is derived from an EMBL/GenBank/DDBJ whole genome shotgun (WGS) entry which is preliminary data.</text>
</comment>
<sequence length="249" mass="28191">MSDKLVSETKDSFKRKFLVWLVPTLVVFLQRIIGLTSKRVELGKEHFNSLYPLKKPFILSVWHTNVLYSPYLNKNRKLAVLISESKDGDFITGVVHRFGNGSIRGSSSKGGSRALKAMIVHLRKNLPAAFTPDGPRGPAWIVQPGLIAAAQVAQVPILPFHYECTKQWIAEKSWDKHRIPKPFTTFVISYGEPISIPRDLDEAGFERERLRVEKAMLENKNRAELKAEELRKAAGIKSNQSELDLKTRS</sequence>
<dbReference type="OrthoDB" id="9810508at2"/>
<gene>
    <name evidence="3" type="ORF">EHQ64_14370</name>
</gene>
<keyword evidence="1" id="KW-0175">Coiled coil</keyword>
<evidence type="ECO:0000256" key="1">
    <source>
        <dbReference type="SAM" id="Coils"/>
    </source>
</evidence>
<dbReference type="AlphaFoldDB" id="A0A4R9K6U2"/>
<evidence type="ECO:0000313" key="3">
    <source>
        <dbReference type="EMBL" id="TGL60981.1"/>
    </source>
</evidence>
<protein>
    <submittedName>
        <fullName evidence="3">DUF374 domain-containing protein</fullName>
    </submittedName>
</protein>